<dbReference type="Pfam" id="PF00068">
    <property type="entry name" value="Phospholip_A2_1"/>
    <property type="match status" value="1"/>
</dbReference>
<keyword evidence="3" id="KW-1015">Disulfide bond</keyword>
<feature type="signal peptide" evidence="5">
    <location>
        <begin position="1"/>
        <end position="26"/>
    </location>
</feature>
<dbReference type="GO" id="GO:0047498">
    <property type="term" value="F:calcium-dependent phospholipase A2 activity"/>
    <property type="evidence" value="ECO:0007669"/>
    <property type="project" value="TreeGrafter"/>
</dbReference>
<evidence type="ECO:0000256" key="5">
    <source>
        <dbReference type="SAM" id="SignalP"/>
    </source>
</evidence>
<keyword evidence="8" id="KW-1185">Reference proteome</keyword>
<name>A0A401SL12_CHIPU</name>
<dbReference type="GO" id="GO:0050482">
    <property type="term" value="P:arachidonate secretion"/>
    <property type="evidence" value="ECO:0007669"/>
    <property type="project" value="InterPro"/>
</dbReference>
<evidence type="ECO:0000259" key="6">
    <source>
        <dbReference type="Pfam" id="PF00068"/>
    </source>
</evidence>
<protein>
    <recommendedName>
        <fullName evidence="6">Phospholipase A2-like central domain-containing protein</fullName>
    </recommendedName>
</protein>
<comment type="caution">
    <text evidence="7">The sequence shown here is derived from an EMBL/GenBank/DDBJ whole genome shotgun (WGS) entry which is preliminary data.</text>
</comment>
<dbReference type="InterPro" id="IPR036444">
    <property type="entry name" value="PLipase_A2_dom_sf"/>
</dbReference>
<dbReference type="SUPFAM" id="SSF48619">
    <property type="entry name" value="Phospholipase A2, PLA2"/>
    <property type="match status" value="1"/>
</dbReference>
<feature type="chain" id="PRO_5019555871" description="Phospholipase A2-like central domain-containing protein" evidence="5">
    <location>
        <begin position="27"/>
        <end position="78"/>
    </location>
</feature>
<sequence>MTVKRGTTLQICTGLMLFLLVLQVDGQPQRRRRDIWQLSKVLSCATGKNFFQITWRYLNYGCWCGVRGSGKPVDRIDW</sequence>
<dbReference type="PANTHER" id="PTHR11716:SF51">
    <property type="entry name" value="PHOSPHOLIPASE A2"/>
    <property type="match status" value="1"/>
</dbReference>
<dbReference type="Proteomes" id="UP000287033">
    <property type="component" value="Unassembled WGS sequence"/>
</dbReference>
<comment type="cofactor">
    <cofactor evidence="4">
        <name>Ca(2+)</name>
        <dbReference type="ChEBI" id="CHEBI:29108"/>
    </cofactor>
    <text evidence="4">Binds 1 Ca(2+) ion per subunit.</text>
</comment>
<dbReference type="OrthoDB" id="10069378at2759"/>
<feature type="domain" description="Phospholipase A2-like central" evidence="6">
    <location>
        <begin position="35"/>
        <end position="78"/>
    </location>
</feature>
<dbReference type="AlphaFoldDB" id="A0A401SL12"/>
<dbReference type="GO" id="GO:0005509">
    <property type="term" value="F:calcium ion binding"/>
    <property type="evidence" value="ECO:0007669"/>
    <property type="project" value="InterPro"/>
</dbReference>
<evidence type="ECO:0000256" key="1">
    <source>
        <dbReference type="ARBA" id="ARBA00004613"/>
    </source>
</evidence>
<dbReference type="OMA" id="WRYLNYG"/>
<reference evidence="7 8" key="1">
    <citation type="journal article" date="2018" name="Nat. Ecol. Evol.">
        <title>Shark genomes provide insights into elasmobranch evolution and the origin of vertebrates.</title>
        <authorList>
            <person name="Hara Y"/>
            <person name="Yamaguchi K"/>
            <person name="Onimaru K"/>
            <person name="Kadota M"/>
            <person name="Koyanagi M"/>
            <person name="Keeley SD"/>
            <person name="Tatsumi K"/>
            <person name="Tanaka K"/>
            <person name="Motone F"/>
            <person name="Kageyama Y"/>
            <person name="Nozu R"/>
            <person name="Adachi N"/>
            <person name="Nishimura O"/>
            <person name="Nakagawa R"/>
            <person name="Tanegashima C"/>
            <person name="Kiyatake I"/>
            <person name="Matsumoto R"/>
            <person name="Murakumo K"/>
            <person name="Nishida K"/>
            <person name="Terakita A"/>
            <person name="Kuratani S"/>
            <person name="Sato K"/>
            <person name="Hyodo S Kuraku.S."/>
        </authorList>
    </citation>
    <scope>NUCLEOTIDE SEQUENCE [LARGE SCALE GENOMIC DNA]</scope>
</reference>
<dbReference type="PANTHER" id="PTHR11716">
    <property type="entry name" value="PHOSPHOLIPASE A2 FAMILY MEMBER"/>
    <property type="match status" value="1"/>
</dbReference>
<dbReference type="GO" id="GO:0006644">
    <property type="term" value="P:phospholipid metabolic process"/>
    <property type="evidence" value="ECO:0007669"/>
    <property type="project" value="InterPro"/>
</dbReference>
<keyword evidence="4" id="KW-0479">Metal-binding</keyword>
<dbReference type="GO" id="GO:0005543">
    <property type="term" value="F:phospholipid binding"/>
    <property type="evidence" value="ECO:0007669"/>
    <property type="project" value="TreeGrafter"/>
</dbReference>
<keyword evidence="2" id="KW-0964">Secreted</keyword>
<proteinExistence type="predicted"/>
<dbReference type="GO" id="GO:0016042">
    <property type="term" value="P:lipid catabolic process"/>
    <property type="evidence" value="ECO:0007669"/>
    <property type="project" value="InterPro"/>
</dbReference>
<evidence type="ECO:0000256" key="4">
    <source>
        <dbReference type="PIRSR" id="PIRSR601211-2"/>
    </source>
</evidence>
<keyword evidence="4" id="KW-0106">Calcium</keyword>
<evidence type="ECO:0000256" key="3">
    <source>
        <dbReference type="ARBA" id="ARBA00023157"/>
    </source>
</evidence>
<feature type="binding site" evidence="4">
    <location>
        <position position="65"/>
    </location>
    <ligand>
        <name>Ca(2+)</name>
        <dbReference type="ChEBI" id="CHEBI:29108"/>
    </ligand>
</feature>
<accession>A0A401SL12</accession>
<evidence type="ECO:0000313" key="8">
    <source>
        <dbReference type="Proteomes" id="UP000287033"/>
    </source>
</evidence>
<dbReference type="GO" id="GO:0005576">
    <property type="term" value="C:extracellular region"/>
    <property type="evidence" value="ECO:0007669"/>
    <property type="project" value="UniProtKB-SubCell"/>
</dbReference>
<evidence type="ECO:0000313" key="7">
    <source>
        <dbReference type="EMBL" id="GCC31074.1"/>
    </source>
</evidence>
<dbReference type="InterPro" id="IPR016090">
    <property type="entry name" value="PLA2-like_dom"/>
</dbReference>
<dbReference type="Gene3D" id="1.20.90.10">
    <property type="entry name" value="Phospholipase A2 domain"/>
    <property type="match status" value="1"/>
</dbReference>
<dbReference type="InterPro" id="IPR001211">
    <property type="entry name" value="PLA2"/>
</dbReference>
<keyword evidence="5" id="KW-0732">Signal</keyword>
<organism evidence="7 8">
    <name type="scientific">Chiloscyllium punctatum</name>
    <name type="common">Brownbanded bambooshark</name>
    <name type="synonym">Hemiscyllium punctatum</name>
    <dbReference type="NCBI Taxonomy" id="137246"/>
    <lineage>
        <taxon>Eukaryota</taxon>
        <taxon>Metazoa</taxon>
        <taxon>Chordata</taxon>
        <taxon>Craniata</taxon>
        <taxon>Vertebrata</taxon>
        <taxon>Chondrichthyes</taxon>
        <taxon>Elasmobranchii</taxon>
        <taxon>Galeomorphii</taxon>
        <taxon>Galeoidea</taxon>
        <taxon>Orectolobiformes</taxon>
        <taxon>Hemiscylliidae</taxon>
        <taxon>Chiloscyllium</taxon>
    </lineage>
</organism>
<dbReference type="EMBL" id="BEZZ01000339">
    <property type="protein sequence ID" value="GCC31074.1"/>
    <property type="molecule type" value="Genomic_DNA"/>
</dbReference>
<comment type="subcellular location">
    <subcellularLocation>
        <location evidence="1">Secreted</location>
    </subcellularLocation>
</comment>
<gene>
    <name evidence="7" type="ORF">chiPu_0009529</name>
</gene>
<evidence type="ECO:0000256" key="2">
    <source>
        <dbReference type="ARBA" id="ARBA00022525"/>
    </source>
</evidence>